<proteinExistence type="predicted"/>
<reference evidence="4 5" key="1">
    <citation type="submission" date="2019-10" db="EMBL/GenBank/DDBJ databases">
        <title>Streptomyces smaragdinus sp. nov. and Streptomyces fabii sp. nov., isolated from the gut of fungus growing-termite Macrotermes natalensis.</title>
        <authorList>
            <person name="Schwitalla J."/>
            <person name="Benndorf R."/>
            <person name="Martin K."/>
            <person name="De Beer W."/>
            <person name="Kaster A.-K."/>
            <person name="Vollmers J."/>
            <person name="Poulsen M."/>
            <person name="Beemelmanns C."/>
        </authorList>
    </citation>
    <scope>NUCLEOTIDE SEQUENCE [LARGE SCALE GENOMIC DNA]</scope>
    <source>
        <strain evidence="4 5">RB5</strain>
    </source>
</reference>
<feature type="domain" description="vWA-MoxR associated protein middle region 0" evidence="1">
    <location>
        <begin position="109"/>
        <end position="210"/>
    </location>
</feature>
<protein>
    <submittedName>
        <fullName evidence="4">Uncharacterized protein</fullName>
    </submittedName>
</protein>
<evidence type="ECO:0000313" key="4">
    <source>
        <dbReference type="EMBL" id="MQY14156.1"/>
    </source>
</evidence>
<accession>A0A7K0CKZ4</accession>
<evidence type="ECO:0000259" key="3">
    <source>
        <dbReference type="Pfam" id="PF20028"/>
    </source>
</evidence>
<evidence type="ECO:0000313" key="5">
    <source>
        <dbReference type="Proteomes" id="UP000466345"/>
    </source>
</evidence>
<dbReference type="InterPro" id="IPR045555">
    <property type="entry name" value="VMAP-M0"/>
</dbReference>
<organism evidence="4 5">
    <name type="scientific">Streptomyces smaragdinus</name>
    <dbReference type="NCBI Taxonomy" id="2585196"/>
    <lineage>
        <taxon>Bacteria</taxon>
        <taxon>Bacillati</taxon>
        <taxon>Actinomycetota</taxon>
        <taxon>Actinomycetes</taxon>
        <taxon>Kitasatosporales</taxon>
        <taxon>Streptomycetaceae</taxon>
        <taxon>Streptomyces</taxon>
    </lineage>
</organism>
<dbReference type="Proteomes" id="UP000466345">
    <property type="component" value="Unassembled WGS sequence"/>
</dbReference>
<feature type="domain" description="vWA-MoxR associated protein C-terminal" evidence="3">
    <location>
        <begin position="242"/>
        <end position="453"/>
    </location>
</feature>
<dbReference type="EMBL" id="WEGJ01000018">
    <property type="protein sequence ID" value="MQY14156.1"/>
    <property type="molecule type" value="Genomic_DNA"/>
</dbReference>
<comment type="caution">
    <text evidence="4">The sequence shown here is derived from an EMBL/GenBank/DDBJ whole genome shotgun (WGS) entry which is preliminary data.</text>
</comment>
<sequence length="486" mass="53786">MAELLDDPSDWSRTSRLVHALERTHPMGEPDRRRQCLEVAGDRLNVDLNGLVPQNTGTRSQLYEIVRTLDGIPGGLMVLAETIRFFAPGARSTEAFCRHIPPAFVQPALDQAELNEIHELLRTAPKVPVGRIHREARGGYEQLPPGHEDIVLAFNHLTEANARTDGLFPFMVYVEQVAALAPDHLARRLRLWNDTVADGLGLRDTLSAARGALVPVGAEPPDGIAYLAIQIEQGSEDDTEGYLVSSWTKEDVRAPARPDFLDFACSDGDLEMTVERAISSGEASLAGLDTPVQLEFLLGRDLVDLPVGEFATHRSTGLPRPLVRHYQTVIRSLERQRDPSIQRVLKKRWRSMRDTPHECSWHTCGGPAGLSPSALQDVLGRDRDGRVVALALLDAPRKPEPGVIHSYDVALREGVPAMLWTCSSAAAPTLDELATRLFTADQLNLLATKVHELFADHVLVLIDDPNNTYVPLRRFQPPQRRQGHSQ</sequence>
<dbReference type="Pfam" id="PF19956">
    <property type="entry name" value="EAD2"/>
    <property type="match status" value="1"/>
</dbReference>
<feature type="domain" description="Effector-associated" evidence="2">
    <location>
        <begin position="18"/>
        <end position="99"/>
    </location>
</feature>
<evidence type="ECO:0000259" key="1">
    <source>
        <dbReference type="Pfam" id="PF19916"/>
    </source>
</evidence>
<keyword evidence="5" id="KW-1185">Reference proteome</keyword>
<dbReference type="InterPro" id="IPR045450">
    <property type="entry name" value="VMAP_C"/>
</dbReference>
<dbReference type="Pfam" id="PF20028">
    <property type="entry name" value="VMAP-C"/>
    <property type="match status" value="1"/>
</dbReference>
<dbReference type="AlphaFoldDB" id="A0A7K0CKZ4"/>
<dbReference type="InterPro" id="IPR045431">
    <property type="entry name" value="EAD2"/>
</dbReference>
<gene>
    <name evidence="4" type="ORF">SRB5_43180</name>
</gene>
<evidence type="ECO:0000259" key="2">
    <source>
        <dbReference type="Pfam" id="PF19956"/>
    </source>
</evidence>
<dbReference type="Pfam" id="PF19916">
    <property type="entry name" value="VMAP-M0"/>
    <property type="match status" value="1"/>
</dbReference>
<name>A0A7K0CKZ4_9ACTN</name>